<evidence type="ECO:0000259" key="12">
    <source>
        <dbReference type="Pfam" id="PF04413"/>
    </source>
</evidence>
<keyword evidence="14" id="KW-1185">Reference proteome</keyword>
<dbReference type="EC" id="2.4.99.12" evidence="3"/>
<reference evidence="13 14" key="1">
    <citation type="submission" date="2022-03" db="EMBL/GenBank/DDBJ databases">
        <authorList>
            <person name="Macdonald S."/>
            <person name="Ahmed S."/>
            <person name="Newling K."/>
        </authorList>
    </citation>
    <scope>NUCLEOTIDE SEQUENCE [LARGE SCALE GENOMIC DNA]</scope>
</reference>
<dbReference type="Gene3D" id="3.40.50.11720">
    <property type="entry name" value="3-Deoxy-D-manno-octulosonic-acid transferase, N-terminal domain"/>
    <property type="match status" value="1"/>
</dbReference>
<proteinExistence type="inferred from homology"/>
<feature type="site" description="Transition state stabilizer" evidence="10">
    <location>
        <position position="136"/>
    </location>
</feature>
<keyword evidence="6" id="KW-0808">Transferase</keyword>
<dbReference type="InterPro" id="IPR001296">
    <property type="entry name" value="Glyco_trans_1"/>
</dbReference>
<feature type="active site" description="Proton acceptor" evidence="9">
    <location>
        <position position="66"/>
    </location>
</feature>
<comment type="catalytic activity">
    <reaction evidence="8">
        <text>lipid IVA (E. coli) + CMP-3-deoxy-beta-D-manno-octulosonate = alpha-Kdo-(2-&gt;6)-lipid IVA (E. coli) + CMP + H(+)</text>
        <dbReference type="Rhea" id="RHEA:28066"/>
        <dbReference type="ChEBI" id="CHEBI:15378"/>
        <dbReference type="ChEBI" id="CHEBI:58603"/>
        <dbReference type="ChEBI" id="CHEBI:60364"/>
        <dbReference type="ChEBI" id="CHEBI:60377"/>
        <dbReference type="ChEBI" id="CHEBI:85987"/>
        <dbReference type="EC" id="2.4.99.12"/>
    </reaction>
</comment>
<comment type="subcellular location">
    <subcellularLocation>
        <location evidence="1">Cell envelope</location>
    </subcellularLocation>
</comment>
<dbReference type="InterPro" id="IPR007507">
    <property type="entry name" value="Glycos_transf_N"/>
</dbReference>
<dbReference type="FunFam" id="3.40.50.2000:FF:000032">
    <property type="entry name" value="3-deoxy-D-manno-octulosonic acid transferase"/>
    <property type="match status" value="1"/>
</dbReference>
<evidence type="ECO:0000256" key="3">
    <source>
        <dbReference type="ARBA" id="ARBA00012621"/>
    </source>
</evidence>
<dbReference type="InterPro" id="IPR038107">
    <property type="entry name" value="Glycos_transf_N_sf"/>
</dbReference>
<dbReference type="PANTHER" id="PTHR42755:SF1">
    <property type="entry name" value="3-DEOXY-D-MANNO-OCTULOSONIC ACID TRANSFERASE, MITOCHONDRIAL-RELATED"/>
    <property type="match status" value="1"/>
</dbReference>
<comment type="caution">
    <text evidence="13">The sequence shown here is derived from an EMBL/GenBank/DDBJ whole genome shotgun (WGS) entry which is preliminary data.</text>
</comment>
<accession>A0ABC8LA00</accession>
<organism evidence="13 14">
    <name type="scientific">Eruca vesicaria subsp. sativa</name>
    <name type="common">Garden rocket</name>
    <name type="synonym">Eruca sativa</name>
    <dbReference type="NCBI Taxonomy" id="29727"/>
    <lineage>
        <taxon>Eukaryota</taxon>
        <taxon>Viridiplantae</taxon>
        <taxon>Streptophyta</taxon>
        <taxon>Embryophyta</taxon>
        <taxon>Tracheophyta</taxon>
        <taxon>Spermatophyta</taxon>
        <taxon>Magnoliopsida</taxon>
        <taxon>eudicotyledons</taxon>
        <taxon>Gunneridae</taxon>
        <taxon>Pentapetalae</taxon>
        <taxon>rosids</taxon>
        <taxon>malvids</taxon>
        <taxon>Brassicales</taxon>
        <taxon>Brassicaceae</taxon>
        <taxon>Brassiceae</taxon>
        <taxon>Eruca</taxon>
    </lineage>
</organism>
<dbReference type="Pfam" id="PF00534">
    <property type="entry name" value="Glycos_transf_1"/>
    <property type="match status" value="1"/>
</dbReference>
<comment type="similarity">
    <text evidence="2">Belongs to the glycosyltransferase group 1 family. Glycosyltransferase 30 subfamily.</text>
</comment>
<evidence type="ECO:0000256" key="5">
    <source>
        <dbReference type="ARBA" id="ARBA00022676"/>
    </source>
</evidence>
<evidence type="ECO:0000259" key="11">
    <source>
        <dbReference type="Pfam" id="PF00534"/>
    </source>
</evidence>
<keyword evidence="4" id="KW-0997">Cell inner membrane</keyword>
<gene>
    <name evidence="13" type="ORF">ERUC_LOCUS32847</name>
</gene>
<keyword evidence="4" id="KW-1003">Cell membrane</keyword>
<evidence type="ECO:0000256" key="1">
    <source>
        <dbReference type="ARBA" id="ARBA00004196"/>
    </source>
</evidence>
<evidence type="ECO:0000256" key="8">
    <source>
        <dbReference type="ARBA" id="ARBA00049183"/>
    </source>
</evidence>
<evidence type="ECO:0000256" key="4">
    <source>
        <dbReference type="ARBA" id="ARBA00022519"/>
    </source>
</evidence>
<feature type="domain" description="Glycosyl transferase family 1" evidence="11">
    <location>
        <begin position="312"/>
        <end position="411"/>
    </location>
</feature>
<dbReference type="SUPFAM" id="SSF53756">
    <property type="entry name" value="UDP-Glycosyltransferase/glycogen phosphorylase"/>
    <property type="match status" value="1"/>
</dbReference>
<protein>
    <recommendedName>
        <fullName evidence="3">lipid IVA 3-deoxy-D-manno-octulosonic acid transferase</fullName>
        <ecNumber evidence="3">2.4.99.12</ecNumber>
    </recommendedName>
    <alternativeName>
        <fullName evidence="7">Lipid IV(A) 3-deoxy-D-manno-octulosonic acid transferase</fullName>
    </alternativeName>
</protein>
<name>A0ABC8LA00_ERUVS</name>
<dbReference type="Proteomes" id="UP001642260">
    <property type="component" value="Unassembled WGS sequence"/>
</dbReference>
<evidence type="ECO:0000256" key="7">
    <source>
        <dbReference type="ARBA" id="ARBA00031445"/>
    </source>
</evidence>
<feature type="domain" description="3-deoxy-D-manno-octulosonic-acid transferase N-terminal" evidence="12">
    <location>
        <begin position="39"/>
        <end position="217"/>
    </location>
</feature>
<dbReference type="FunFam" id="3.40.50.11720:FF:000001">
    <property type="entry name" value="3-deoxy-D-manno-octulosonic acid transferase"/>
    <property type="match status" value="1"/>
</dbReference>
<dbReference type="EMBL" id="CAKOAT010486264">
    <property type="protein sequence ID" value="CAH8379372.1"/>
    <property type="molecule type" value="Genomic_DNA"/>
</dbReference>
<evidence type="ECO:0000313" key="14">
    <source>
        <dbReference type="Proteomes" id="UP001642260"/>
    </source>
</evidence>
<sequence>MELGVLVYSLYRALTYGFSPLIHLQMRWRRLRGLEHIRRWPERFGHPSAARPPGYLVWFHAVSLGEGMAAVPVIRRCNEMKPEMTILVTTATVSAFEVIKKQLPVGVLHQFAPLDTPVAVDRFLGHWKPNAIIIMENELWPNLIMSAAQLRIPLGLLNARMSTKSYKRWSSPLLLPLASLLLSKFSLIAPLSTLQGIHFQLLQAPPFVIHFSGDLKYVVNKFHVSSGTSESIRDLKVKLSKMKVWIASSLHRGEEEVVLGVHNLLLQSHPDSVVIIVPRHPHHGQQIAQKLRKDGQSVALRSRNEKLTSKKTNIYVVDTLGELREFYRVAPIAVIGGSFFPELTGHNLSEAAAAGCAVITGCHVGHFSHMVKAMQQANPLSITQVSSEQELKKAIDLLMSNPEILEVHQRASKEVYESLSSCIISNIWNLLNLHILRGK</sequence>
<feature type="site" description="Transition state stabilizer" evidence="10">
    <location>
        <position position="216"/>
    </location>
</feature>
<evidence type="ECO:0000313" key="13">
    <source>
        <dbReference type="EMBL" id="CAH8379372.1"/>
    </source>
</evidence>
<keyword evidence="5" id="KW-0328">Glycosyltransferase</keyword>
<keyword evidence="4" id="KW-0472">Membrane</keyword>
<evidence type="ECO:0000256" key="10">
    <source>
        <dbReference type="PIRSR" id="PIRSR639901-2"/>
    </source>
</evidence>
<dbReference type="InterPro" id="IPR039901">
    <property type="entry name" value="Kdotransferase"/>
</dbReference>
<evidence type="ECO:0000256" key="6">
    <source>
        <dbReference type="ARBA" id="ARBA00022679"/>
    </source>
</evidence>
<dbReference type="AlphaFoldDB" id="A0ABC8LA00"/>
<evidence type="ECO:0000256" key="2">
    <source>
        <dbReference type="ARBA" id="ARBA00006380"/>
    </source>
</evidence>
<dbReference type="PANTHER" id="PTHR42755">
    <property type="entry name" value="3-DEOXY-MANNO-OCTULOSONATE CYTIDYLYLTRANSFERASE"/>
    <property type="match status" value="1"/>
</dbReference>
<evidence type="ECO:0000256" key="9">
    <source>
        <dbReference type="PIRSR" id="PIRSR639901-1"/>
    </source>
</evidence>
<dbReference type="Gene3D" id="3.40.50.2000">
    <property type="entry name" value="Glycogen Phosphorylase B"/>
    <property type="match status" value="1"/>
</dbReference>
<dbReference type="Pfam" id="PF04413">
    <property type="entry name" value="Glycos_transf_N"/>
    <property type="match status" value="1"/>
</dbReference>
<dbReference type="GO" id="GO:0043842">
    <property type="term" value="F:Kdo transferase activity"/>
    <property type="evidence" value="ECO:0007669"/>
    <property type="project" value="UniProtKB-EC"/>
</dbReference>